<protein>
    <submittedName>
        <fullName evidence="1">Uncharacterized protein</fullName>
    </submittedName>
</protein>
<proteinExistence type="predicted"/>
<dbReference type="AlphaFoldDB" id="A0AAV4UTG0"/>
<evidence type="ECO:0000313" key="1">
    <source>
        <dbReference type="EMBL" id="GIY61312.1"/>
    </source>
</evidence>
<dbReference type="EMBL" id="BPLQ01011932">
    <property type="protein sequence ID" value="GIY61312.1"/>
    <property type="molecule type" value="Genomic_DNA"/>
</dbReference>
<keyword evidence="2" id="KW-1185">Reference proteome</keyword>
<dbReference type="Proteomes" id="UP001054837">
    <property type="component" value="Unassembled WGS sequence"/>
</dbReference>
<accession>A0AAV4UTG0</accession>
<reference evidence="1 2" key="1">
    <citation type="submission" date="2021-06" db="EMBL/GenBank/DDBJ databases">
        <title>Caerostris darwini draft genome.</title>
        <authorList>
            <person name="Kono N."/>
            <person name="Arakawa K."/>
        </authorList>
    </citation>
    <scope>NUCLEOTIDE SEQUENCE [LARGE SCALE GENOMIC DNA]</scope>
</reference>
<gene>
    <name evidence="1" type="ORF">CDAR_217111</name>
</gene>
<name>A0AAV4UTG0_9ARAC</name>
<evidence type="ECO:0000313" key="2">
    <source>
        <dbReference type="Proteomes" id="UP001054837"/>
    </source>
</evidence>
<comment type="caution">
    <text evidence="1">The sequence shown here is derived from an EMBL/GenBank/DDBJ whole genome shotgun (WGS) entry which is preliminary data.</text>
</comment>
<organism evidence="1 2">
    <name type="scientific">Caerostris darwini</name>
    <dbReference type="NCBI Taxonomy" id="1538125"/>
    <lineage>
        <taxon>Eukaryota</taxon>
        <taxon>Metazoa</taxon>
        <taxon>Ecdysozoa</taxon>
        <taxon>Arthropoda</taxon>
        <taxon>Chelicerata</taxon>
        <taxon>Arachnida</taxon>
        <taxon>Araneae</taxon>
        <taxon>Araneomorphae</taxon>
        <taxon>Entelegynae</taxon>
        <taxon>Araneoidea</taxon>
        <taxon>Araneidae</taxon>
        <taxon>Caerostris</taxon>
    </lineage>
</organism>
<sequence>MTTTPTEVIVIMFSEYYRTLDLLVNFTAKARFVIYSMKALVLIIGLRHSINVGIGFPESVGNSRFEKGGKITREETCIEFLTKRQYSKVMKGLVPIVGDTKETVLFLIGSLSINALKSVISATDQKGVSVFYLHLHEHCCVGNTPSIAR</sequence>